<dbReference type="STRING" id="909626.AQJ91_37020"/>
<gene>
    <name evidence="1" type="ORF">AQJ91_37020</name>
</gene>
<evidence type="ECO:0000313" key="2">
    <source>
        <dbReference type="Proteomes" id="UP000053260"/>
    </source>
</evidence>
<reference evidence="1 2" key="1">
    <citation type="submission" date="2015-10" db="EMBL/GenBank/DDBJ databases">
        <title>Draft genome sequence of Streptomyces sp. RV15, isolated from a marine sponge.</title>
        <authorList>
            <person name="Ruckert C."/>
            <person name="Abdelmohsen U.R."/>
            <person name="Winkler A."/>
            <person name="Hentschel U."/>
            <person name="Kalinowski J."/>
            <person name="Kampfer P."/>
            <person name="Glaeser S."/>
        </authorList>
    </citation>
    <scope>NUCLEOTIDE SEQUENCE [LARGE SCALE GENOMIC DNA]</scope>
    <source>
        <strain evidence="1 2">RV15</strain>
    </source>
</reference>
<keyword evidence="2" id="KW-1185">Reference proteome</keyword>
<dbReference type="EMBL" id="LMXB01000093">
    <property type="protein sequence ID" value="KUO16277.1"/>
    <property type="molecule type" value="Genomic_DNA"/>
</dbReference>
<evidence type="ECO:0000313" key="1">
    <source>
        <dbReference type="EMBL" id="KUO16277.1"/>
    </source>
</evidence>
<proteinExistence type="predicted"/>
<sequence length="238" mass="24630">MFALVGSVLAALGHHAVAEGAVPWRLVAVFAVAQFAAAWPFARRRFSLPAVIGCTLAAQGALHLALTRAGGAHHTEPGHGGHAGHAAMATSDGHAWHHAGTAMTTAHVAAALAVAWLLHRADTAVTVALAAARTVRAAAASALARVVPCLTGATALTPRSVRLVGRFTLPAAPRTRTLDHALVRRGPPGRERVPVIPHLRARLRPARLHHQQGVLLCLRPRTPCAVLCAGPASSAPSR</sequence>
<name>A0A117RYI3_9ACTN</name>
<comment type="caution">
    <text evidence="1">The sequence shown here is derived from an EMBL/GenBank/DDBJ whole genome shotgun (WGS) entry which is preliminary data.</text>
</comment>
<dbReference type="Proteomes" id="UP000053260">
    <property type="component" value="Unassembled WGS sequence"/>
</dbReference>
<accession>A0A117RYI3</accession>
<protein>
    <recommendedName>
        <fullName evidence="3">Integral membrane protein</fullName>
    </recommendedName>
</protein>
<evidence type="ECO:0008006" key="3">
    <source>
        <dbReference type="Google" id="ProtNLM"/>
    </source>
</evidence>
<organism evidence="1 2">
    <name type="scientific">Streptomyces dysideae</name>
    <dbReference type="NCBI Taxonomy" id="909626"/>
    <lineage>
        <taxon>Bacteria</taxon>
        <taxon>Bacillati</taxon>
        <taxon>Actinomycetota</taxon>
        <taxon>Actinomycetes</taxon>
        <taxon>Kitasatosporales</taxon>
        <taxon>Streptomycetaceae</taxon>
        <taxon>Streptomyces</taxon>
    </lineage>
</organism>
<dbReference type="AlphaFoldDB" id="A0A117RYI3"/>